<dbReference type="Proteomes" id="UP000297245">
    <property type="component" value="Unassembled WGS sequence"/>
</dbReference>
<dbReference type="SUPFAM" id="SSF81901">
    <property type="entry name" value="HCP-like"/>
    <property type="match status" value="1"/>
</dbReference>
<dbReference type="AlphaFoldDB" id="A0A4S8LZZ3"/>
<sequence length="1044" mass="116671">MDLTSQEHPSTETDLPGQQVSNEADDDAAMMSPSTATDVKDLDDLIQGVERCRQKLSLLSEESENRSLFEQTVVNLVMTPLESTQITSFTEIRDALRGDSSLLLKRMRDQASVLSQVALALKSRYERFGAMQDLEENLILFRSSLELDSNDAMIVTNYGVSLLMRFERRGKPDDLSAAITTQNQAVQLLQLLDDMDENLPSVLNNLGNALQMRFEHLGKVVDIDEAVNVHIRALYHRKLEEESKFIFHYSLGVAYHRRFEHLRDTTDLNSAIRAKRMAVTTMPEDHQLKAQYLASYGTILFQRYELSSYKSDLEKSIQLLQEALELTPSDHPARLIRLLNLAQMMRDRFLLTNTLQDIEKALFNAIELFQSLKNEYPLRQAACFLCLSEALRARHKVANSGDLDRSINTSRLALRALPIGPETAKFCNELGTSLLLRYHESNESAVSDLDEAIAAFEKGARHPSKPAKTQFLCATQWARTCSEGDIQAGVAAFKSVFELIPRLVWIGNGLHRRYEDTEEIRTVLSEAVALAIKAGELELALEWAEQGRCIVWSQVLQLRQPVNDAFGDAGELDSVASKLQNIGMESILPLFKGLPVGLLAALIQALMPKGEPSPIPGMSREEFSRRLVIFPVLLNDAKKENQRRLAEKYENLVAEAQLMPGNDRFLRPKRFSELHAAAKKGPVVFINVCTERCDAIAIVPWQEEAISIPLESFSEKLAEEMLEDFVGVLEEKGVRTKSRGPGMSTFTSRLRGILACLWNDVVRPIVLSLGEHLRPSDDGLLPHITWCTSGPLAFLPLHAAGIFEDKGSLVGQRVFDHVVSSYTTSISALLTAQNHNSESVPPTSAPRVLAVSQPKTPAHEDLKELPHTVEEVEILQGMLPHLTWLNDEEGTKDAVMKAIHEHEWVHFACHGALNMENPLQSSFLLQDGGLELVDLMKQSFTHTQLAYLSACRTAAGSEKFPEEAVHLAAGMLMAGFQNVVATLWSIDDKDAMLVAKHFYRYLKEEGGGDSSQASYALHHAVGKLRESIGDKHFTRWIPFIHFGV</sequence>
<evidence type="ECO:0000256" key="1">
    <source>
        <dbReference type="SAM" id="MobiDB-lite"/>
    </source>
</evidence>
<name>A0A4S8LZZ3_DENBC</name>
<dbReference type="InterPro" id="IPR024983">
    <property type="entry name" value="CHAT_dom"/>
</dbReference>
<dbReference type="InterPro" id="IPR011990">
    <property type="entry name" value="TPR-like_helical_dom_sf"/>
</dbReference>
<feature type="domain" description="CHAT" evidence="2">
    <location>
        <begin position="769"/>
        <end position="1043"/>
    </location>
</feature>
<reference evidence="3 4" key="1">
    <citation type="journal article" date="2019" name="Nat. Ecol. Evol.">
        <title>Megaphylogeny resolves global patterns of mushroom evolution.</title>
        <authorList>
            <person name="Varga T."/>
            <person name="Krizsan K."/>
            <person name="Foldi C."/>
            <person name="Dima B."/>
            <person name="Sanchez-Garcia M."/>
            <person name="Sanchez-Ramirez S."/>
            <person name="Szollosi G.J."/>
            <person name="Szarkandi J.G."/>
            <person name="Papp V."/>
            <person name="Albert L."/>
            <person name="Andreopoulos W."/>
            <person name="Angelini C."/>
            <person name="Antonin V."/>
            <person name="Barry K.W."/>
            <person name="Bougher N.L."/>
            <person name="Buchanan P."/>
            <person name="Buyck B."/>
            <person name="Bense V."/>
            <person name="Catcheside P."/>
            <person name="Chovatia M."/>
            <person name="Cooper J."/>
            <person name="Damon W."/>
            <person name="Desjardin D."/>
            <person name="Finy P."/>
            <person name="Geml J."/>
            <person name="Haridas S."/>
            <person name="Hughes K."/>
            <person name="Justo A."/>
            <person name="Karasinski D."/>
            <person name="Kautmanova I."/>
            <person name="Kiss B."/>
            <person name="Kocsube S."/>
            <person name="Kotiranta H."/>
            <person name="LaButti K.M."/>
            <person name="Lechner B.E."/>
            <person name="Liimatainen K."/>
            <person name="Lipzen A."/>
            <person name="Lukacs Z."/>
            <person name="Mihaltcheva S."/>
            <person name="Morgado L.N."/>
            <person name="Niskanen T."/>
            <person name="Noordeloos M.E."/>
            <person name="Ohm R.A."/>
            <person name="Ortiz-Santana B."/>
            <person name="Ovrebo C."/>
            <person name="Racz N."/>
            <person name="Riley R."/>
            <person name="Savchenko A."/>
            <person name="Shiryaev A."/>
            <person name="Soop K."/>
            <person name="Spirin V."/>
            <person name="Szebenyi C."/>
            <person name="Tomsovsky M."/>
            <person name="Tulloss R.E."/>
            <person name="Uehling J."/>
            <person name="Grigoriev I.V."/>
            <person name="Vagvolgyi C."/>
            <person name="Papp T."/>
            <person name="Martin F.M."/>
            <person name="Miettinen O."/>
            <person name="Hibbett D.S."/>
            <person name="Nagy L.G."/>
        </authorList>
    </citation>
    <scope>NUCLEOTIDE SEQUENCE [LARGE SCALE GENOMIC DNA]</scope>
    <source>
        <strain evidence="3 4">CBS 962.96</strain>
    </source>
</reference>
<dbReference type="EMBL" id="ML179213">
    <property type="protein sequence ID" value="THU94888.1"/>
    <property type="molecule type" value="Genomic_DNA"/>
</dbReference>
<dbReference type="OrthoDB" id="9991317at2759"/>
<dbReference type="Pfam" id="PF12770">
    <property type="entry name" value="CHAT"/>
    <property type="match status" value="1"/>
</dbReference>
<evidence type="ECO:0000313" key="3">
    <source>
        <dbReference type="EMBL" id="THU94888.1"/>
    </source>
</evidence>
<evidence type="ECO:0000259" key="2">
    <source>
        <dbReference type="Pfam" id="PF12770"/>
    </source>
</evidence>
<keyword evidence="4" id="KW-1185">Reference proteome</keyword>
<dbReference type="Gene3D" id="1.25.40.10">
    <property type="entry name" value="Tetratricopeptide repeat domain"/>
    <property type="match status" value="2"/>
</dbReference>
<feature type="compositionally biased region" description="Polar residues" evidence="1">
    <location>
        <begin position="1"/>
        <end position="22"/>
    </location>
</feature>
<feature type="region of interest" description="Disordered" evidence="1">
    <location>
        <begin position="1"/>
        <end position="36"/>
    </location>
</feature>
<gene>
    <name evidence="3" type="ORF">K435DRAFT_860064</name>
</gene>
<organism evidence="3 4">
    <name type="scientific">Dendrothele bispora (strain CBS 962.96)</name>
    <dbReference type="NCBI Taxonomy" id="1314807"/>
    <lineage>
        <taxon>Eukaryota</taxon>
        <taxon>Fungi</taxon>
        <taxon>Dikarya</taxon>
        <taxon>Basidiomycota</taxon>
        <taxon>Agaricomycotina</taxon>
        <taxon>Agaricomycetes</taxon>
        <taxon>Agaricomycetidae</taxon>
        <taxon>Agaricales</taxon>
        <taxon>Agaricales incertae sedis</taxon>
        <taxon>Dendrothele</taxon>
    </lineage>
</organism>
<evidence type="ECO:0000313" key="4">
    <source>
        <dbReference type="Proteomes" id="UP000297245"/>
    </source>
</evidence>
<proteinExistence type="predicted"/>
<protein>
    <recommendedName>
        <fullName evidence="2">CHAT domain-containing protein</fullName>
    </recommendedName>
</protein>
<accession>A0A4S8LZZ3</accession>